<dbReference type="EMBL" id="JAUSUV010000012">
    <property type="protein sequence ID" value="MDQ0418457.1"/>
    <property type="molecule type" value="Genomic_DNA"/>
</dbReference>
<dbReference type="AlphaFoldDB" id="A0AAJ1TL20"/>
<evidence type="ECO:0000259" key="2">
    <source>
        <dbReference type="Pfam" id="PF22768"/>
    </source>
</evidence>
<dbReference type="Proteomes" id="UP001238450">
    <property type="component" value="Unassembled WGS sequence"/>
</dbReference>
<dbReference type="InterPro" id="IPR054738">
    <property type="entry name" value="Siphovirus-type_tail_C"/>
</dbReference>
<protein>
    <submittedName>
        <fullName evidence="3">Phage tail component-like protein</fullName>
    </submittedName>
</protein>
<accession>A0AAJ1TL20</accession>
<dbReference type="Gene3D" id="2.40.30.200">
    <property type="match status" value="1"/>
</dbReference>
<feature type="domain" description="Siphovirus-type tail component RIFT-related" evidence="1">
    <location>
        <begin position="20"/>
        <end position="120"/>
    </location>
</feature>
<comment type="caution">
    <text evidence="3">The sequence shown here is derived from an EMBL/GenBank/DDBJ whole genome shotgun (WGS) entry which is preliminary data.</text>
</comment>
<organism evidence="3 4">
    <name type="scientific">Croceifilum oryzae</name>
    <dbReference type="NCBI Taxonomy" id="1553429"/>
    <lineage>
        <taxon>Bacteria</taxon>
        <taxon>Bacillati</taxon>
        <taxon>Bacillota</taxon>
        <taxon>Bacilli</taxon>
        <taxon>Bacillales</taxon>
        <taxon>Thermoactinomycetaceae</taxon>
        <taxon>Croceifilum</taxon>
    </lineage>
</organism>
<proteinExistence type="predicted"/>
<dbReference type="InterPro" id="IPR006520">
    <property type="entry name" value="Dit_BPSPP_N"/>
</dbReference>
<gene>
    <name evidence="3" type="ORF">J2Z48_002649</name>
</gene>
<evidence type="ECO:0000313" key="4">
    <source>
        <dbReference type="Proteomes" id="UP001238450"/>
    </source>
</evidence>
<keyword evidence="4" id="KW-1185">Reference proteome</keyword>
<dbReference type="NCBIfam" id="TIGR01633">
    <property type="entry name" value="phi3626_gp14_N"/>
    <property type="match status" value="1"/>
</dbReference>
<feature type="domain" description="Siphovirus-type tail component C-terminal" evidence="2">
    <location>
        <begin position="413"/>
        <end position="475"/>
    </location>
</feature>
<dbReference type="Pfam" id="PF05709">
    <property type="entry name" value="Sipho_tail"/>
    <property type="match status" value="1"/>
</dbReference>
<reference evidence="3 4" key="1">
    <citation type="submission" date="2023-07" db="EMBL/GenBank/DDBJ databases">
        <title>Genomic Encyclopedia of Type Strains, Phase IV (KMG-IV): sequencing the most valuable type-strain genomes for metagenomic binning, comparative biology and taxonomic classification.</title>
        <authorList>
            <person name="Goeker M."/>
        </authorList>
    </citation>
    <scope>NUCLEOTIDE SEQUENCE [LARGE SCALE GENOMIC DNA]</scope>
    <source>
        <strain evidence="3 4">DSM 46876</strain>
    </source>
</reference>
<evidence type="ECO:0000313" key="3">
    <source>
        <dbReference type="EMBL" id="MDQ0418457.1"/>
    </source>
</evidence>
<dbReference type="Gene3D" id="2.60.120.860">
    <property type="match status" value="1"/>
</dbReference>
<sequence>MAIRFNNQDLPPFVVVKDLHLPILTGVKQTTSKVKGRAGSWDFGNELEDRVISADITIEADSLSDLLQKVRDFGEWLYYTEAKPLQLVGDPDVYYLAKLTGDTDLNLLLSIGQCRISFICTDPYAYGKKKEVLFQSGPVEVENQGGVDTSPLIEMEFTAPTTEFAIINKTQSLYFGQPVHMDSRDENVPTQRLVIDDDGSSIAKWTSGIAMDGGIVTGSFLSDGEQIKVADYGKGEDWHGPAKIKVFPQPLQDFSVEARVGFTALVMEGHEGRVGRIEIYLLDVNNNRIGKMALCNFTTAMSKPTMEARVGTLDDGHYFVNQDLEGLFLSRFSGRISISRIGQMWNFKIARGGFITSQVWSNQYFDAESLYQTQVAGIQIHVGARGENDPYSSAYFDLVRVFEENVIQEETPNVFETGDQLLIDCASGGILKNGFPFYSSLKPSSQFLRLEKGKNVITCSPSIVQNGKVRFQERWL</sequence>
<dbReference type="RefSeq" id="WP_307254184.1">
    <property type="nucleotide sequence ID" value="NZ_JAUSUV010000012.1"/>
</dbReference>
<dbReference type="InterPro" id="IPR008841">
    <property type="entry name" value="Siphovirus-type_tail_N"/>
</dbReference>
<evidence type="ECO:0000259" key="1">
    <source>
        <dbReference type="Pfam" id="PF05709"/>
    </source>
</evidence>
<dbReference type="Pfam" id="PF22768">
    <property type="entry name" value="SPP1_Dit"/>
    <property type="match status" value="1"/>
</dbReference>
<name>A0AAJ1TL20_9BACL</name>